<dbReference type="InterPro" id="IPR013491">
    <property type="entry name" value="Tape_meas_N"/>
</dbReference>
<dbReference type="NCBIfam" id="TIGR02675">
    <property type="entry name" value="tape_meas_nterm"/>
    <property type="match status" value="1"/>
</dbReference>
<evidence type="ECO:0000259" key="3">
    <source>
        <dbReference type="Pfam" id="PF20155"/>
    </source>
</evidence>
<feature type="coiled-coil region" evidence="1">
    <location>
        <begin position="10"/>
        <end position="37"/>
    </location>
</feature>
<dbReference type="Proteomes" id="UP001163624">
    <property type="component" value="Chromosome"/>
</dbReference>
<feature type="coiled-coil region" evidence="1">
    <location>
        <begin position="851"/>
        <end position="878"/>
    </location>
</feature>
<evidence type="ECO:0000313" key="5">
    <source>
        <dbReference type="Proteomes" id="UP001163624"/>
    </source>
</evidence>
<protein>
    <submittedName>
        <fullName evidence="4">Tape measure protein</fullName>
    </submittedName>
</protein>
<evidence type="ECO:0000313" key="4">
    <source>
        <dbReference type="EMBL" id="WAI49055.1"/>
    </source>
</evidence>
<feature type="domain" description="Tape measure protein N-terminal" evidence="3">
    <location>
        <begin position="80"/>
        <end position="270"/>
    </location>
</feature>
<dbReference type="RefSeq" id="WP_254472311.1">
    <property type="nucleotide sequence ID" value="NZ_CP113432.1"/>
</dbReference>
<feature type="coiled-coil region" evidence="1">
    <location>
        <begin position="579"/>
        <end position="678"/>
    </location>
</feature>
<reference evidence="4" key="1">
    <citation type="submission" date="2022-11" db="EMBL/GenBank/DDBJ databases">
        <title>Pseudomonas triclosanedens sp. nov., a triclosan degrader isolated from activated sludge.</title>
        <authorList>
            <person name="Yin Y."/>
            <person name="Lu Z."/>
        </authorList>
    </citation>
    <scope>NUCLEOTIDE SEQUENCE</scope>
    <source>
        <strain evidence="4">ZM23</strain>
    </source>
</reference>
<feature type="compositionally biased region" description="Basic and acidic residues" evidence="2">
    <location>
        <begin position="708"/>
        <end position="724"/>
    </location>
</feature>
<keyword evidence="5" id="KW-1185">Reference proteome</keyword>
<evidence type="ECO:0000256" key="1">
    <source>
        <dbReference type="SAM" id="Coils"/>
    </source>
</evidence>
<organism evidence="4 5">
    <name type="scientific">Pseudomonas triclosanedens</name>
    <dbReference type="NCBI Taxonomy" id="2961893"/>
    <lineage>
        <taxon>Bacteria</taxon>
        <taxon>Pseudomonadati</taxon>
        <taxon>Pseudomonadota</taxon>
        <taxon>Gammaproteobacteria</taxon>
        <taxon>Pseudomonadales</taxon>
        <taxon>Pseudomonadaceae</taxon>
        <taxon>Pseudomonas</taxon>
    </lineage>
</organism>
<dbReference type="Pfam" id="PF20155">
    <property type="entry name" value="TMP_3"/>
    <property type="match status" value="1"/>
</dbReference>
<accession>A0ABY6ZWI0</accession>
<dbReference type="EMBL" id="CP113432">
    <property type="protein sequence ID" value="WAI49055.1"/>
    <property type="molecule type" value="Genomic_DNA"/>
</dbReference>
<proteinExistence type="predicted"/>
<name>A0ABY6ZWI0_9PSED</name>
<sequence>MANNQQLTLALRIRAEMRDAQNALRRLEGEVDQLGDSTRTTARDADQLTAATQRIGGGMNALTASIRAAAVGLTAFFGVREIIQATDAWTNLQNRLRLITSDSAALAIATGDVYRIAQLTSSELDSTATVYQRFGQNADRLGISQKQVASLTETVAKAIAISGVNAASAEASLTQFGQAIGSGVLRGDEFNSVAEQTPALMKAIADGLGVTTTELRNMAAAGELTADVLVDALTSAAGSVNDQFATRIKTASAAIQELENSFTRLVGEFTNGQGAGEALAGAISGVASVLDGLSDNAELLGTALDAVMVTAAGRAVAAITDLTSKKLSDAAASKAAAVAAAQKATADEGVAVAAQRAAALELQRAKAAVASAESEVAASRARQAAALQNLRDVQAALVAERGLEQARLQAQITDVGRQQSIARLAELRLAEAAIIKQVQAAEAALASTTVASSAAATAAYQRRTAAVAAAATTQQALTVATNNANVASAAAATASSLLARGLGTVTAVGGRLLAFLGGPIGVISMIAIAATAFIDFGGDAEAGMDRAANATETASVRIRNATRNIIQSLNLGDLKTANYDQIGQSIEQIKRQLAEAEQVQQRAEALQDSDVPAVPGMDLPSLDEANEKVQALTGALRQLEAQQGSDRFKNVREGNKYLENLERQNERLQNLSATEEAMNYLRKEGIDATSALGKRILEQASANQKLDAANKAEAESKREAEAAARKGLQTSEQLRKSQESYVDQLEKQAAILGLNSAEVRAYELAEKGLTGALKARADAALAAIDADEKKRQAETNARTNADLEAEFLHASGRNVDAGLLEIRAKFDAMRQDFEKSGNDAGLAWIDKLVPVAEAKVRLDDVKQRMDDLLAEQQRTEASVNVQQDSGVINEMDARQRILDIHRATFEKLQQIRPVLKQMARQPGEVGRAAAQALAELDGEAQRLQATTTLLQTTLRDGLTTGFTDALKGLAKGTMDLRDAIGALAEGVANALVDMASQNLAQSLSSGIMGMFGGEQQGASLTTGAAAVSGSAAQLTMAGGTLLTGASAISAAATALAAANGSQAGGAAAGAAGGMQGIADDFGAAFGLPSMAGGGAAQASADAISSASTQGAAAMGEAITSASSQGSGIFGSALSGIFSGGADMFGTLFSSLFGGLGGGAAGGAGGFSSLFGLGMAAFAGGGQVRGPGTPTSDSVPIWASDTEFVTRGAVVRQPGALGFLHDFNARGMQALTEWAWRMAPRHSTGGPVGMPAPVLPAPIGGGATLPEPAASMSATLKNSQNFYLVDDENRIQDLAYSDAGIEKMLVRISRDPARFRSAIRLE</sequence>
<gene>
    <name evidence="4" type="ORF">OU419_25450</name>
</gene>
<evidence type="ECO:0000256" key="2">
    <source>
        <dbReference type="SAM" id="MobiDB-lite"/>
    </source>
</evidence>
<feature type="region of interest" description="Disordered" evidence="2">
    <location>
        <begin position="707"/>
        <end position="735"/>
    </location>
</feature>
<feature type="coiled-coil region" evidence="1">
    <location>
        <begin position="355"/>
        <end position="382"/>
    </location>
</feature>
<keyword evidence="1" id="KW-0175">Coiled coil</keyword>